<proteinExistence type="predicted"/>
<reference evidence="1" key="1">
    <citation type="submission" date="2021-02" db="EMBL/GenBank/DDBJ databases">
        <authorList>
            <person name="Dougan E. K."/>
            <person name="Rhodes N."/>
            <person name="Thang M."/>
            <person name="Chan C."/>
        </authorList>
    </citation>
    <scope>NUCLEOTIDE SEQUENCE</scope>
</reference>
<protein>
    <submittedName>
        <fullName evidence="1">Uncharacterized protein</fullName>
    </submittedName>
</protein>
<accession>A0A812QFX6</accession>
<keyword evidence="2" id="KW-1185">Reference proteome</keyword>
<evidence type="ECO:0000313" key="2">
    <source>
        <dbReference type="Proteomes" id="UP000604046"/>
    </source>
</evidence>
<name>A0A812QFX6_9DINO</name>
<dbReference type="AlphaFoldDB" id="A0A812QFX6"/>
<dbReference type="EMBL" id="CAJNDS010002241">
    <property type="protein sequence ID" value="CAE7389422.1"/>
    <property type="molecule type" value="Genomic_DNA"/>
</dbReference>
<comment type="caution">
    <text evidence="1">The sequence shown here is derived from an EMBL/GenBank/DDBJ whole genome shotgun (WGS) entry which is preliminary data.</text>
</comment>
<dbReference type="OrthoDB" id="428265at2759"/>
<evidence type="ECO:0000313" key="1">
    <source>
        <dbReference type="EMBL" id="CAE7389422.1"/>
    </source>
</evidence>
<sequence length="531" mass="59075">MSVKAALVWEVRAEGAEGAECGRAIDVQHQTARFGSVQPDWRGGITGQLRLRLMREKGLEGTPIYAEAMSLYRDLPLATDVLVKLIGSTQNTTEVLRADGVVSKDGDLIVTARRFDPFRFHLLQLIVVPILPDTHFQVRWTSIPNDGTRMRLRKKVAMILTWMSKRVIRVQRNKAVEREATCLFVPAWVVKGGVQKGGSFEPADDWDWDLRVKKVQPLGESSTGSLRGGTPGCCGGAVGSVAAAPAPVRFDQGDSPAAWAAKQYGCKLLDRVPRAGLNFLGKSADALCAMVDDALATGECDYSKLCEQWRIAQAEHDNRLPTGQLASLLACQVKAQKLPWPPMPESCPWTNFSSWAYDKVFLQKTIPMPTYVSKANVEVPVLFQSLSSLRPSLRPLGVAAARLICLEQLGSPVVPFAMCCYGFPYKSSQRKTSVPLLWYGMVTGLPRQPWLKWANSCACRRTSKFERDRKGHRRRIEEDKSNTWFHWMSSAVRTGSMDMIRSIHGCVTEKMSTLHGLGIMSYRVSKALKFR</sequence>
<dbReference type="Proteomes" id="UP000604046">
    <property type="component" value="Unassembled WGS sequence"/>
</dbReference>
<gene>
    <name evidence="1" type="ORF">SNAT2548_LOCUS21230</name>
</gene>
<organism evidence="1 2">
    <name type="scientific">Symbiodinium natans</name>
    <dbReference type="NCBI Taxonomy" id="878477"/>
    <lineage>
        <taxon>Eukaryota</taxon>
        <taxon>Sar</taxon>
        <taxon>Alveolata</taxon>
        <taxon>Dinophyceae</taxon>
        <taxon>Suessiales</taxon>
        <taxon>Symbiodiniaceae</taxon>
        <taxon>Symbiodinium</taxon>
    </lineage>
</organism>